<dbReference type="Proteomes" id="UP000239711">
    <property type="component" value="Unassembled WGS sequence"/>
</dbReference>
<keyword evidence="3" id="KW-1185">Reference proteome</keyword>
<name>A0A2S9J2B2_9SPHI</name>
<accession>A0A2S9J2B2</accession>
<proteinExistence type="predicted"/>
<dbReference type="EMBL" id="PVBQ01000009">
    <property type="protein sequence ID" value="PRD46927.1"/>
    <property type="molecule type" value="Genomic_DNA"/>
</dbReference>
<evidence type="ECO:0000256" key="1">
    <source>
        <dbReference type="SAM" id="SignalP"/>
    </source>
</evidence>
<protein>
    <submittedName>
        <fullName evidence="2">Gliding motility protein RemB</fullName>
    </submittedName>
</protein>
<evidence type="ECO:0000313" key="2">
    <source>
        <dbReference type="EMBL" id="PRD46927.1"/>
    </source>
</evidence>
<keyword evidence="1" id="KW-0732">Signal</keyword>
<feature type="chain" id="PRO_5015767732" evidence="1">
    <location>
        <begin position="22"/>
        <end position="508"/>
    </location>
</feature>
<dbReference type="AlphaFoldDB" id="A0A2S9J2B2"/>
<dbReference type="RefSeq" id="WP_105717361.1">
    <property type="nucleotide sequence ID" value="NZ_PVBQ01000009.1"/>
</dbReference>
<evidence type="ECO:0000313" key="3">
    <source>
        <dbReference type="Proteomes" id="UP000239711"/>
    </source>
</evidence>
<dbReference type="OrthoDB" id="9808260at2"/>
<sequence length="508" mass="58491">MKYIHVRFLLLALLFAQTALSQIHYQPYSYEQYQRHMSQIYPDSLTHTAVKPFVGSNMDTRHAITQADTTRSWWHRKLFDEHLIEVVKDDHTFYLDFMPDFIIGGERGTNSKTLWTNTRGAQAGLSINKKFSLYVSFYENQGRLASYIDSTAQRNGNLPGQGFSKNLSTAEYDWMNATANMSYHFSDAVQVAVAYDKLHIGEGYRSVLVSDNPYNFTHARVSGTVGRWQYHSIWAYMNDLRNPRLADVNDPFSTRLGEGIKYGAFQYVDYLASDKVSIGLFHSLIWAQNNQETGGKTNGGLGLNAKYQPWKKYLFYGQLYADDISKFGFGSSSNHRTAFQLGGKTYDLFGVTNLNVTAEYNQAAPYTYQHPNNRINYTSNGEALAHPRGANFREALGIATYRWNRWEVYGQTMYARYGLDPTDTRNVGIDLFKEEITEDGFRIGQGSPNNLFYNELRVSYVMNPKYNLRWEVGLIDRRNKNTVSGDYHHATVFTFGLRSSFRRFQQEY</sequence>
<feature type="signal peptide" evidence="1">
    <location>
        <begin position="1"/>
        <end position="21"/>
    </location>
</feature>
<reference evidence="2 3" key="1">
    <citation type="submission" date="2018-02" db="EMBL/GenBank/DDBJ databases">
        <title>The draft genome of Sphingobacterium sp. 5JN-11.</title>
        <authorList>
            <person name="Liu L."/>
            <person name="Li L."/>
            <person name="Liang L."/>
            <person name="Zhang X."/>
            <person name="Wang T."/>
        </authorList>
    </citation>
    <scope>NUCLEOTIDE SEQUENCE [LARGE SCALE GENOMIC DNA]</scope>
    <source>
        <strain evidence="2 3">5JN-11</strain>
    </source>
</reference>
<organism evidence="2 3">
    <name type="scientific">Sphingobacterium haloxyli</name>
    <dbReference type="NCBI Taxonomy" id="2100533"/>
    <lineage>
        <taxon>Bacteria</taxon>
        <taxon>Pseudomonadati</taxon>
        <taxon>Bacteroidota</taxon>
        <taxon>Sphingobacteriia</taxon>
        <taxon>Sphingobacteriales</taxon>
        <taxon>Sphingobacteriaceae</taxon>
        <taxon>Sphingobacterium</taxon>
    </lineage>
</organism>
<gene>
    <name evidence="2" type="ORF">C5745_12570</name>
</gene>
<comment type="caution">
    <text evidence="2">The sequence shown here is derived from an EMBL/GenBank/DDBJ whole genome shotgun (WGS) entry which is preliminary data.</text>
</comment>